<evidence type="ECO:0000313" key="2">
    <source>
        <dbReference type="EMBL" id="MED6138148.1"/>
    </source>
</evidence>
<sequence length="142" mass="15774">MGWSHLSHILAKLNRDRNVTRVSLAVWVTFGLGRKRGPNLMCGGLAKLPLPLWMSGLGHVSKRDLYLPWELDFSLEASRMKNGERKLEEQERRNLEHSARAPMPRHGDSCLGVQSSSPGLSHPRLGMDLGVPSPPQGQVIHA</sequence>
<proteinExistence type="predicted"/>
<dbReference type="EMBL" id="JASCZI010061243">
    <property type="protein sequence ID" value="MED6138148.1"/>
    <property type="molecule type" value="Genomic_DNA"/>
</dbReference>
<evidence type="ECO:0000256" key="1">
    <source>
        <dbReference type="SAM" id="MobiDB-lite"/>
    </source>
</evidence>
<dbReference type="Proteomes" id="UP001341840">
    <property type="component" value="Unassembled WGS sequence"/>
</dbReference>
<protein>
    <submittedName>
        <fullName evidence="2">Uncharacterized protein</fullName>
    </submittedName>
</protein>
<organism evidence="2 3">
    <name type="scientific">Stylosanthes scabra</name>
    <dbReference type="NCBI Taxonomy" id="79078"/>
    <lineage>
        <taxon>Eukaryota</taxon>
        <taxon>Viridiplantae</taxon>
        <taxon>Streptophyta</taxon>
        <taxon>Embryophyta</taxon>
        <taxon>Tracheophyta</taxon>
        <taxon>Spermatophyta</taxon>
        <taxon>Magnoliopsida</taxon>
        <taxon>eudicotyledons</taxon>
        <taxon>Gunneridae</taxon>
        <taxon>Pentapetalae</taxon>
        <taxon>rosids</taxon>
        <taxon>fabids</taxon>
        <taxon>Fabales</taxon>
        <taxon>Fabaceae</taxon>
        <taxon>Papilionoideae</taxon>
        <taxon>50 kb inversion clade</taxon>
        <taxon>dalbergioids sensu lato</taxon>
        <taxon>Dalbergieae</taxon>
        <taxon>Pterocarpus clade</taxon>
        <taxon>Stylosanthes</taxon>
    </lineage>
</organism>
<accession>A0ABU6SQA3</accession>
<feature type="compositionally biased region" description="Basic and acidic residues" evidence="1">
    <location>
        <begin position="81"/>
        <end position="99"/>
    </location>
</feature>
<comment type="caution">
    <text evidence="2">The sequence shown here is derived from an EMBL/GenBank/DDBJ whole genome shotgun (WGS) entry which is preliminary data.</text>
</comment>
<reference evidence="2 3" key="1">
    <citation type="journal article" date="2023" name="Plants (Basel)">
        <title>Bridging the Gap: Combining Genomics and Transcriptomics Approaches to Understand Stylosanthes scabra, an Orphan Legume from the Brazilian Caatinga.</title>
        <authorList>
            <person name="Ferreira-Neto J.R.C."/>
            <person name="da Silva M.D."/>
            <person name="Binneck E."/>
            <person name="de Melo N.F."/>
            <person name="da Silva R.H."/>
            <person name="de Melo A.L.T.M."/>
            <person name="Pandolfi V."/>
            <person name="Bustamante F.O."/>
            <person name="Brasileiro-Vidal A.C."/>
            <person name="Benko-Iseppon A.M."/>
        </authorList>
    </citation>
    <scope>NUCLEOTIDE SEQUENCE [LARGE SCALE GENOMIC DNA]</scope>
    <source>
        <tissue evidence="2">Leaves</tissue>
    </source>
</reference>
<name>A0ABU6SQA3_9FABA</name>
<keyword evidence="3" id="KW-1185">Reference proteome</keyword>
<gene>
    <name evidence="2" type="ORF">PIB30_071531</name>
</gene>
<evidence type="ECO:0000313" key="3">
    <source>
        <dbReference type="Proteomes" id="UP001341840"/>
    </source>
</evidence>
<feature type="region of interest" description="Disordered" evidence="1">
    <location>
        <begin position="81"/>
        <end position="142"/>
    </location>
</feature>